<evidence type="ECO:0000313" key="3">
    <source>
        <dbReference type="Proteomes" id="UP000319817"/>
    </source>
</evidence>
<keyword evidence="1" id="KW-1133">Transmembrane helix</keyword>
<evidence type="ECO:0000256" key="1">
    <source>
        <dbReference type="SAM" id="Phobius"/>
    </source>
</evidence>
<protein>
    <submittedName>
        <fullName evidence="2">Uncharacterized protein</fullName>
    </submittedName>
</protein>
<feature type="transmembrane region" description="Helical" evidence="1">
    <location>
        <begin position="50"/>
        <end position="67"/>
    </location>
</feature>
<dbReference type="EMBL" id="CP036526">
    <property type="protein sequence ID" value="QDT11535.1"/>
    <property type="molecule type" value="Genomic_DNA"/>
</dbReference>
<evidence type="ECO:0000313" key="2">
    <source>
        <dbReference type="EMBL" id="QDT11535.1"/>
    </source>
</evidence>
<keyword evidence="3" id="KW-1185">Reference proteome</keyword>
<proteinExistence type="predicted"/>
<sequence length="303" mass="34550">MDDLEKKIATLPFPEISKSACQRIETLLPVDSSNSLTPGSRMFKRITRPLIAVAGLLLIGFAADFLISSATQTDRLFADVQKAMKKVHTMEYTFKSVWHKGLDSIPVRQPDYSYRQVTDIPQHAQTVTRSLRAILAAEKSPKTRRELQNQIEITKHHSDKANGRLQWAFLGRLSKGRKRYEQFFPFDQVSLDTFNSSDEIKRMTTVPPDATKPLGESTIDQHRAIGFRLIESMNDGIVYRDYWVDAQTLLPIRIEHSWRKSETTEPTEISVYNNFVFNVPIKETLFDKSSLGRGDTSSLPSLD</sequence>
<dbReference type="RefSeq" id="WP_145419351.1">
    <property type="nucleotide sequence ID" value="NZ_CP036526.1"/>
</dbReference>
<name>A0A517NWM5_9BACT</name>
<keyword evidence="1" id="KW-0472">Membrane</keyword>
<keyword evidence="1" id="KW-0812">Transmembrane</keyword>
<gene>
    <name evidence="2" type="ORF">K239x_35330</name>
</gene>
<accession>A0A517NWM5</accession>
<dbReference type="AlphaFoldDB" id="A0A517NWM5"/>
<organism evidence="2 3">
    <name type="scientific">Stieleria marina</name>
    <dbReference type="NCBI Taxonomy" id="1930275"/>
    <lineage>
        <taxon>Bacteria</taxon>
        <taxon>Pseudomonadati</taxon>
        <taxon>Planctomycetota</taxon>
        <taxon>Planctomycetia</taxon>
        <taxon>Pirellulales</taxon>
        <taxon>Pirellulaceae</taxon>
        <taxon>Stieleria</taxon>
    </lineage>
</organism>
<reference evidence="2 3" key="1">
    <citation type="submission" date="2019-02" db="EMBL/GenBank/DDBJ databases">
        <title>Deep-cultivation of Planctomycetes and their phenomic and genomic characterization uncovers novel biology.</title>
        <authorList>
            <person name="Wiegand S."/>
            <person name="Jogler M."/>
            <person name="Boedeker C."/>
            <person name="Pinto D."/>
            <person name="Vollmers J."/>
            <person name="Rivas-Marin E."/>
            <person name="Kohn T."/>
            <person name="Peeters S.H."/>
            <person name="Heuer A."/>
            <person name="Rast P."/>
            <person name="Oberbeckmann S."/>
            <person name="Bunk B."/>
            <person name="Jeske O."/>
            <person name="Meyerdierks A."/>
            <person name="Storesund J.E."/>
            <person name="Kallscheuer N."/>
            <person name="Luecker S."/>
            <person name="Lage O.M."/>
            <person name="Pohl T."/>
            <person name="Merkel B.J."/>
            <person name="Hornburger P."/>
            <person name="Mueller R.-W."/>
            <person name="Bruemmer F."/>
            <person name="Labrenz M."/>
            <person name="Spormann A.M."/>
            <person name="Op den Camp H."/>
            <person name="Overmann J."/>
            <person name="Amann R."/>
            <person name="Jetten M.S.M."/>
            <person name="Mascher T."/>
            <person name="Medema M.H."/>
            <person name="Devos D.P."/>
            <person name="Kaster A.-K."/>
            <person name="Ovreas L."/>
            <person name="Rohde M."/>
            <person name="Galperin M.Y."/>
            <person name="Jogler C."/>
        </authorList>
    </citation>
    <scope>NUCLEOTIDE SEQUENCE [LARGE SCALE GENOMIC DNA]</scope>
    <source>
        <strain evidence="2 3">K23_9</strain>
    </source>
</reference>
<dbReference type="Proteomes" id="UP000319817">
    <property type="component" value="Chromosome"/>
</dbReference>